<dbReference type="InterPro" id="IPR014001">
    <property type="entry name" value="Helicase_ATP-bd"/>
</dbReference>
<feature type="domain" description="Helicase C-terminal" evidence="2">
    <location>
        <begin position="648"/>
        <end position="809"/>
    </location>
</feature>
<gene>
    <name evidence="3" type="primary">hsdR</name>
    <name evidence="3" type="ORF">GTN30_10865</name>
</gene>
<dbReference type="GO" id="GO:0003677">
    <property type="term" value="F:DNA binding"/>
    <property type="evidence" value="ECO:0007669"/>
    <property type="project" value="UniProtKB-KW"/>
</dbReference>
<dbReference type="RefSeq" id="WP_164953855.1">
    <property type="nucleotide sequence ID" value="NZ_CP047363.1"/>
</dbReference>
<dbReference type="SUPFAM" id="SSF52540">
    <property type="entry name" value="P-loop containing nucleoside triphosphate hydrolases"/>
    <property type="match status" value="1"/>
</dbReference>
<organism evidence="3 4">
    <name type="scientific">Macrococcoides canis</name>
    <dbReference type="NCBI Taxonomy" id="1855823"/>
    <lineage>
        <taxon>Bacteria</taxon>
        <taxon>Bacillati</taxon>
        <taxon>Bacillota</taxon>
        <taxon>Bacilli</taxon>
        <taxon>Bacillales</taxon>
        <taxon>Staphylococcaceae</taxon>
        <taxon>Macrococcoides</taxon>
    </lineage>
</organism>
<dbReference type="Proteomes" id="UP000501122">
    <property type="component" value="Chromosome"/>
</dbReference>
<dbReference type="EMBL" id="CP047363">
    <property type="protein sequence ID" value="QIH79143.1"/>
    <property type="molecule type" value="Genomic_DNA"/>
</dbReference>
<dbReference type="Gene3D" id="3.90.1570.30">
    <property type="match status" value="1"/>
</dbReference>
<keyword evidence="3" id="KW-0540">Nuclease</keyword>
<dbReference type="InterPro" id="IPR050742">
    <property type="entry name" value="Helicase_Restrict-Modif_Enz"/>
</dbReference>
<evidence type="ECO:0000259" key="2">
    <source>
        <dbReference type="PROSITE" id="PS51194"/>
    </source>
</evidence>
<dbReference type="GO" id="GO:0009307">
    <property type="term" value="P:DNA restriction-modification system"/>
    <property type="evidence" value="ECO:0007669"/>
    <property type="project" value="UniProtKB-KW"/>
</dbReference>
<dbReference type="PROSITE" id="PS51194">
    <property type="entry name" value="HELICASE_CTER"/>
    <property type="match status" value="1"/>
</dbReference>
<dbReference type="NCBIfam" id="NF008521">
    <property type="entry name" value="PRK11448.1"/>
    <property type="match status" value="1"/>
</dbReference>
<dbReference type="AlphaFoldDB" id="A0AAE6X3P6"/>
<dbReference type="SMART" id="SM00487">
    <property type="entry name" value="DEXDc"/>
    <property type="match status" value="1"/>
</dbReference>
<dbReference type="Gene3D" id="3.40.50.300">
    <property type="entry name" value="P-loop containing nucleotide triphosphate hydrolases"/>
    <property type="match status" value="2"/>
</dbReference>
<dbReference type="GO" id="GO:0009035">
    <property type="term" value="F:type I site-specific deoxyribonuclease activity"/>
    <property type="evidence" value="ECO:0007669"/>
    <property type="project" value="UniProtKB-EC"/>
</dbReference>
<dbReference type="GO" id="GO:0005524">
    <property type="term" value="F:ATP binding"/>
    <property type="evidence" value="ECO:0007669"/>
    <property type="project" value="UniProtKB-KW"/>
</dbReference>
<evidence type="ECO:0000313" key="3">
    <source>
        <dbReference type="EMBL" id="QIH79143.1"/>
    </source>
</evidence>
<evidence type="ECO:0000313" key="4">
    <source>
        <dbReference type="Proteomes" id="UP000501122"/>
    </source>
</evidence>
<keyword evidence="3" id="KW-0378">Hydrolase</keyword>
<dbReference type="Pfam" id="PF00271">
    <property type="entry name" value="Helicase_C"/>
    <property type="match status" value="1"/>
</dbReference>
<dbReference type="CDD" id="cd18032">
    <property type="entry name" value="DEXHc_RE_I_III_res"/>
    <property type="match status" value="1"/>
</dbReference>
<dbReference type="Pfam" id="PF08463">
    <property type="entry name" value="EcoEI_R_C"/>
    <property type="match status" value="1"/>
</dbReference>
<dbReference type="InterPro" id="IPR027417">
    <property type="entry name" value="P-loop_NTPase"/>
</dbReference>
<proteinExistence type="predicted"/>
<dbReference type="InterPro" id="IPR013670">
    <property type="entry name" value="EcoEI_R_C_dom"/>
</dbReference>
<dbReference type="GO" id="GO:0005829">
    <property type="term" value="C:cytosol"/>
    <property type="evidence" value="ECO:0007669"/>
    <property type="project" value="TreeGrafter"/>
</dbReference>
<dbReference type="Pfam" id="PF04851">
    <property type="entry name" value="ResIII"/>
    <property type="match status" value="1"/>
</dbReference>
<dbReference type="PROSITE" id="PS51192">
    <property type="entry name" value="HELICASE_ATP_BIND_1"/>
    <property type="match status" value="1"/>
</dbReference>
<dbReference type="PANTHER" id="PTHR47396">
    <property type="entry name" value="TYPE I RESTRICTION ENZYME ECOKI R PROTEIN"/>
    <property type="match status" value="1"/>
</dbReference>
<evidence type="ECO:0000259" key="1">
    <source>
        <dbReference type="PROSITE" id="PS51192"/>
    </source>
</evidence>
<sequence length="1079" mass="125882">MDSNFNYFPEEWQLLSTLGKNAELNLYREPSISIMQMRLFAEKLTEAIFELEGLDISRYEKQVDRLNYLRRKDIIPIDIIEILHTIRKSGNKAAHEMIGTESEALFIIKRAHYLSNWFMEMYVSFSFKDEKFRKPINIDLVKEKELEKLKNQIKENEILIEVERKRFQEKLLQIKNIPQSETDKVERRNRSKNYVKNHPLNEKETRAIIDEQLRAVGWEADSEIIDYRKGARPEKNKTKAIAEWPCKLYNGKNGRADYALFDGLKLVGIIEAKKFGHDIPGDLPQAKEYARGIIVDETIETKETGDYFVPFIYSTNGRKYIEQLKTKSGIWFYDTRDKYTPEKALEQWHSPEDLRQKLIVDIDVSNKELEKEPFQEFAGRYYQINAVKAVEKALVKGQSRMLLAMATGTGKTRTALSIMYRLIKTKRVRRILFLVDRTSLGNQTSDALKDTMIENVSFSDIYDVNDIDDKMIEFDTKIQIATVQGMVRRIFYNESDDIPSVGAFDFIIVDEAHRGYTEDRLMSDDELLFEDQEDYVSQYRRVIDYFDANVLALTATPALHTTNIFGAPIYSYSYQEAVVDGYLVDHEPPYKFETELSKNGIHFEEDEEIMIWNPETFQVDIEKLPDSLDFEVEQFNKKVINESFNRVVLEALVDYIDPKSEEKTLIFAATEYHAIQIVDILKNIYKEKDIKIDSDAIMKITGQTKNANLEIKKFKNEKNPNIVVTVDLLTTGIDVPSITNLVFLRRVKSRILYDQMLGRATRLCPEIGKESFKIYDAVHLYDKLQKITEMKPLVKNKNQSIIEVFDKVIQSANDEEFGYYKAELIAKLQRKKQRLSKDEQKELSTLNKVQSLDSFIQSIKNMNRNEIESQFENIERIAEYRSLKNIAYISNHNDMLIKEGITRGYGEGNEKPEDYLNGFTNFIRENINLIPALSLTVNKPSDLTIKDLKEIKIELQRNKYDEKQLRAAWRNQKKEYIAADIISFIRQAAIGSPLIDHDVRINNAMRKIYGMNEWNNNQMKWLKRIENQLLETTVFAPTSKEYFDTLDVFKDNGGYNKVRSILGEEVDSFANIINESLYG</sequence>
<dbReference type="PANTHER" id="PTHR47396:SF1">
    <property type="entry name" value="ATP-DEPENDENT HELICASE IRC3-RELATED"/>
    <property type="match status" value="1"/>
</dbReference>
<reference evidence="3" key="1">
    <citation type="journal article" date="2020" name="Antimicrob. Agents Chemother.">
        <title>The novel macrolide resistance genes mef(D), msr(F) and msr(H) are present on resistance islands in Macrococcus canis, Macrococcus caseolyticus and Staphylococcus aureus.</title>
        <authorList>
            <person name="Schwendener S."/>
            <person name="Dona V."/>
            <person name="Perreten V."/>
        </authorList>
    </citation>
    <scope>NUCLEOTIDE SEQUENCE</scope>
    <source>
        <strain evidence="3">Epi0076A</strain>
    </source>
</reference>
<dbReference type="REBASE" id="394643">
    <property type="entry name" value="Mca76AORF10860P"/>
</dbReference>
<name>A0AAE6X3P6_9STAP</name>
<dbReference type="InterPro" id="IPR001650">
    <property type="entry name" value="Helicase_C-like"/>
</dbReference>
<protein>
    <submittedName>
        <fullName evidence="3">Type I restriction-modification system endonuclease</fullName>
        <ecNumber evidence="3">3.1.21.3</ecNumber>
    </submittedName>
</protein>
<dbReference type="EC" id="3.1.21.3" evidence="3"/>
<feature type="domain" description="Helicase ATP-binding" evidence="1">
    <location>
        <begin position="392"/>
        <end position="575"/>
    </location>
</feature>
<keyword evidence="3" id="KW-0255">Endonuclease</keyword>
<accession>A0AAE6X3P6</accession>
<dbReference type="InterPro" id="IPR006935">
    <property type="entry name" value="Helicase/UvrB_N"/>
</dbReference>
<dbReference type="SMART" id="SM00490">
    <property type="entry name" value="HELICc"/>
    <property type="match status" value="1"/>
</dbReference>
<dbReference type="CDD" id="cd18799">
    <property type="entry name" value="SF2_C_EcoAI-like"/>
    <property type="match status" value="1"/>
</dbReference>